<dbReference type="SUPFAM" id="SSF103506">
    <property type="entry name" value="Mitochondrial carrier"/>
    <property type="match status" value="1"/>
</dbReference>
<dbReference type="GO" id="GO:0016020">
    <property type="term" value="C:membrane"/>
    <property type="evidence" value="ECO:0007669"/>
    <property type="project" value="UniProtKB-SubCell"/>
</dbReference>
<evidence type="ECO:0000256" key="10">
    <source>
        <dbReference type="RuleBase" id="RU000488"/>
    </source>
</evidence>
<keyword evidence="14" id="KW-1185">Reference proteome</keyword>
<evidence type="ECO:0000256" key="5">
    <source>
        <dbReference type="ARBA" id="ARBA00022737"/>
    </source>
</evidence>
<keyword evidence="6" id="KW-0496">Mitochondrion</keyword>
<keyword evidence="4 9" id="KW-0812">Transmembrane</keyword>
<organism evidence="13 14">
    <name type="scientific">Aspergillus eucalypticola (strain CBS 122712 / IBT 29274)</name>
    <dbReference type="NCBI Taxonomy" id="1448314"/>
    <lineage>
        <taxon>Eukaryota</taxon>
        <taxon>Fungi</taxon>
        <taxon>Dikarya</taxon>
        <taxon>Ascomycota</taxon>
        <taxon>Pezizomycotina</taxon>
        <taxon>Eurotiomycetes</taxon>
        <taxon>Eurotiomycetidae</taxon>
        <taxon>Eurotiales</taxon>
        <taxon>Aspergillaceae</taxon>
        <taxon>Aspergillus</taxon>
        <taxon>Aspergillus subgen. Circumdati</taxon>
    </lineage>
</organism>
<reference evidence="13" key="1">
    <citation type="submission" date="2016-12" db="EMBL/GenBank/DDBJ databases">
        <title>The genomes of Aspergillus section Nigri reveals drivers in fungal speciation.</title>
        <authorList>
            <consortium name="DOE Joint Genome Institute"/>
            <person name="Vesth T.C."/>
            <person name="Nybo J."/>
            <person name="Theobald S."/>
            <person name="Brandl J."/>
            <person name="Frisvad J.C."/>
            <person name="Nielsen K.F."/>
            <person name="Lyhne E.K."/>
            <person name="Kogle M.E."/>
            <person name="Kuo A."/>
            <person name="Riley R."/>
            <person name="Clum A."/>
            <person name="Nolan M."/>
            <person name="Lipzen A."/>
            <person name="Salamov A."/>
            <person name="Henrissat B."/>
            <person name="Wiebenga A."/>
            <person name="De vries R.P."/>
            <person name="Grigoriev I.V."/>
            <person name="Mortensen U.H."/>
            <person name="Andersen M.R."/>
            <person name="Baker S.E."/>
        </authorList>
    </citation>
    <scope>NUCLEOTIDE SEQUENCE</scope>
    <source>
        <strain evidence="13">CBS 122712</strain>
    </source>
</reference>
<evidence type="ECO:0000313" key="14">
    <source>
        <dbReference type="Proteomes" id="UP000246171"/>
    </source>
</evidence>
<comment type="subcellular location">
    <subcellularLocation>
        <location evidence="1">Membrane</location>
        <topology evidence="1">Multi-pass membrane protein</topology>
    </subcellularLocation>
</comment>
<dbReference type="GeneID" id="37055451"/>
<keyword evidence="6" id="KW-0999">Mitochondrion inner membrane</keyword>
<evidence type="ECO:0000256" key="11">
    <source>
        <dbReference type="SAM" id="MobiDB-lite"/>
    </source>
</evidence>
<feature type="repeat" description="Solcar" evidence="9">
    <location>
        <begin position="7"/>
        <end position="113"/>
    </location>
</feature>
<feature type="transmembrane region" description="Helical" evidence="12">
    <location>
        <begin position="171"/>
        <end position="192"/>
    </location>
</feature>
<proteinExistence type="inferred from homology"/>
<dbReference type="InterPro" id="IPR052217">
    <property type="entry name" value="Mito/Peroxisomal_Carrier"/>
</dbReference>
<evidence type="ECO:0000313" key="13">
    <source>
        <dbReference type="EMBL" id="PWY65933.1"/>
    </source>
</evidence>
<comment type="caution">
    <text evidence="13">The sequence shown here is derived from an EMBL/GenBank/DDBJ whole genome shotgun (WGS) entry which is preliminary data.</text>
</comment>
<evidence type="ECO:0000256" key="9">
    <source>
        <dbReference type="PROSITE-ProRule" id="PRU00282"/>
    </source>
</evidence>
<gene>
    <name evidence="13" type="ORF">BO83DRAFT_401864</name>
</gene>
<feature type="transmembrane region" description="Helical" evidence="12">
    <location>
        <begin position="212"/>
        <end position="232"/>
    </location>
</feature>
<keyword evidence="5" id="KW-0677">Repeat</keyword>
<evidence type="ECO:0000256" key="4">
    <source>
        <dbReference type="ARBA" id="ARBA00022692"/>
    </source>
</evidence>
<dbReference type="OrthoDB" id="446044at2759"/>
<keyword evidence="7 12" id="KW-1133">Transmembrane helix</keyword>
<dbReference type="EMBL" id="MSFU01000026">
    <property type="protein sequence ID" value="PWY65933.1"/>
    <property type="molecule type" value="Genomic_DNA"/>
</dbReference>
<dbReference type="Gene3D" id="1.50.40.10">
    <property type="entry name" value="Mitochondrial carrier domain"/>
    <property type="match status" value="2"/>
</dbReference>
<evidence type="ECO:0000256" key="8">
    <source>
        <dbReference type="ARBA" id="ARBA00023136"/>
    </source>
</evidence>
<evidence type="ECO:0000256" key="3">
    <source>
        <dbReference type="ARBA" id="ARBA00022448"/>
    </source>
</evidence>
<name>A0A317UV61_ASPEC</name>
<feature type="repeat" description="Solcar" evidence="9">
    <location>
        <begin position="206"/>
        <end position="296"/>
    </location>
</feature>
<dbReference type="InterPro" id="IPR018108">
    <property type="entry name" value="MCP_transmembrane"/>
</dbReference>
<sequence>MTTKNQLSPWETVASGTTASILANVIVYPLDNIKTKLQVHVQRRQRTTQSEEKGELGSPPPSPPSYDSLISVVTHIIQEEGLPGLYRGLGSSILNTASMNFAYFYWSSHARTAYQKFFRGSHNPVETNIVTELLLGAVGGAMAQLCTNPIAVIVTRQQTCRASDDAKSMIAVLREIVNLILVVNPMITYGLYQWLRGELLRVRAPLSSMDAFLLGALSKVAATVVTHPLIVAKTMLQSKTRECHGERPFQGFTEVLRFIVRHEGMRRLYKGLGPQIVKGFLVQGLMMMLKERAELLFRLVMLSCRKRFLRASF</sequence>
<dbReference type="AlphaFoldDB" id="A0A317UV61"/>
<comment type="similarity">
    <text evidence="2 10">Belongs to the mitochondrial carrier (TC 2.A.29) family.</text>
</comment>
<protein>
    <submittedName>
        <fullName evidence="13">Mitochondrial carrier</fullName>
    </submittedName>
</protein>
<keyword evidence="3 10" id="KW-0813">Transport</keyword>
<dbReference type="Pfam" id="PF00153">
    <property type="entry name" value="Mito_carr"/>
    <property type="match status" value="3"/>
</dbReference>
<feature type="region of interest" description="Disordered" evidence="11">
    <location>
        <begin position="41"/>
        <end position="65"/>
    </location>
</feature>
<evidence type="ECO:0000256" key="1">
    <source>
        <dbReference type="ARBA" id="ARBA00004141"/>
    </source>
</evidence>
<accession>A0A317UV61</accession>
<evidence type="ECO:0000256" key="12">
    <source>
        <dbReference type="SAM" id="Phobius"/>
    </source>
</evidence>
<dbReference type="PANTHER" id="PTHR45939:SF1">
    <property type="entry name" value="MITOCHONDRIAL THIAMINE PYROPHOSPHATE CARRIER 1-RELATED"/>
    <property type="match status" value="1"/>
</dbReference>
<dbReference type="Proteomes" id="UP000246171">
    <property type="component" value="Unassembled WGS sequence"/>
</dbReference>
<dbReference type="VEuPathDB" id="FungiDB:BO83DRAFT_401864"/>
<evidence type="ECO:0000256" key="6">
    <source>
        <dbReference type="ARBA" id="ARBA00022792"/>
    </source>
</evidence>
<dbReference type="PANTHER" id="PTHR45939">
    <property type="entry name" value="PEROXISOMAL MEMBRANE PROTEIN PMP34-RELATED"/>
    <property type="match status" value="1"/>
</dbReference>
<evidence type="ECO:0000256" key="7">
    <source>
        <dbReference type="ARBA" id="ARBA00022989"/>
    </source>
</evidence>
<dbReference type="PROSITE" id="PS50920">
    <property type="entry name" value="SOLCAR"/>
    <property type="match status" value="2"/>
</dbReference>
<dbReference type="RefSeq" id="XP_025384807.1">
    <property type="nucleotide sequence ID" value="XM_025533489.1"/>
</dbReference>
<evidence type="ECO:0000256" key="2">
    <source>
        <dbReference type="ARBA" id="ARBA00006375"/>
    </source>
</evidence>
<dbReference type="InterPro" id="IPR023395">
    <property type="entry name" value="MCP_dom_sf"/>
</dbReference>
<keyword evidence="8 9" id="KW-0472">Membrane</keyword>
<dbReference type="GO" id="GO:0015217">
    <property type="term" value="F:ADP transmembrane transporter activity"/>
    <property type="evidence" value="ECO:0007669"/>
    <property type="project" value="TreeGrafter"/>
</dbReference>